<proteinExistence type="predicted"/>
<name>A0AAV5G593_ELECO</name>
<dbReference type="InterPro" id="IPR032675">
    <property type="entry name" value="LRR_dom_sf"/>
</dbReference>
<evidence type="ECO:0000256" key="6">
    <source>
        <dbReference type="ARBA" id="ARBA00023180"/>
    </source>
</evidence>
<dbReference type="PANTHER" id="PTHR48063">
    <property type="entry name" value="LRR RECEPTOR-LIKE KINASE"/>
    <property type="match status" value="1"/>
</dbReference>
<reference evidence="7" key="1">
    <citation type="journal article" date="2018" name="DNA Res.">
        <title>Multiple hybrid de novo genome assembly of finger millet, an orphan allotetraploid crop.</title>
        <authorList>
            <person name="Hatakeyama M."/>
            <person name="Aluri S."/>
            <person name="Balachadran M.T."/>
            <person name="Sivarajan S.R."/>
            <person name="Patrignani A."/>
            <person name="Gruter S."/>
            <person name="Poveda L."/>
            <person name="Shimizu-Inatsugi R."/>
            <person name="Baeten J."/>
            <person name="Francoijs K.J."/>
            <person name="Nataraja K.N."/>
            <person name="Reddy Y.A.N."/>
            <person name="Phadnis S."/>
            <person name="Ravikumar R.L."/>
            <person name="Schlapbach R."/>
            <person name="Sreeman S.M."/>
            <person name="Shimizu K.K."/>
        </authorList>
    </citation>
    <scope>NUCLEOTIDE SEQUENCE</scope>
</reference>
<accession>A0AAV5G593</accession>
<dbReference type="Pfam" id="PF13855">
    <property type="entry name" value="LRR_8"/>
    <property type="match status" value="1"/>
</dbReference>
<evidence type="ECO:0000256" key="3">
    <source>
        <dbReference type="ARBA" id="ARBA00022729"/>
    </source>
</evidence>
<dbReference type="Gene3D" id="3.80.10.10">
    <property type="entry name" value="Ribonuclease Inhibitor"/>
    <property type="match status" value="1"/>
</dbReference>
<reference evidence="7" key="2">
    <citation type="submission" date="2021-12" db="EMBL/GenBank/DDBJ databases">
        <title>Resequencing data analysis of finger millet.</title>
        <authorList>
            <person name="Hatakeyama M."/>
            <person name="Aluri S."/>
            <person name="Balachadran M.T."/>
            <person name="Sivarajan S.R."/>
            <person name="Poveda L."/>
            <person name="Shimizu-Inatsugi R."/>
            <person name="Schlapbach R."/>
            <person name="Sreeman S.M."/>
            <person name="Shimizu K.K."/>
        </authorList>
    </citation>
    <scope>NUCLEOTIDE SEQUENCE</scope>
</reference>
<evidence type="ECO:0000313" key="7">
    <source>
        <dbReference type="EMBL" id="GJN41440.1"/>
    </source>
</evidence>
<dbReference type="PANTHER" id="PTHR48063:SF93">
    <property type="entry name" value="LEUCINE-RICH REPEAT-CONTAINING N-TERMINAL PLANT-TYPE DOMAIN-CONTAINING PROTEIN"/>
    <property type="match status" value="1"/>
</dbReference>
<protein>
    <submittedName>
        <fullName evidence="7">Uncharacterized protein</fullName>
    </submittedName>
</protein>
<keyword evidence="3" id="KW-0732">Signal</keyword>
<evidence type="ECO:0000256" key="4">
    <source>
        <dbReference type="ARBA" id="ARBA00022989"/>
    </source>
</evidence>
<keyword evidence="2" id="KW-0812">Transmembrane</keyword>
<comment type="caution">
    <text evidence="7">The sequence shown here is derived from an EMBL/GenBank/DDBJ whole genome shotgun (WGS) entry which is preliminary data.</text>
</comment>
<dbReference type="EMBL" id="BQKI01000343">
    <property type="protein sequence ID" value="GJN41440.1"/>
    <property type="molecule type" value="Genomic_DNA"/>
</dbReference>
<evidence type="ECO:0000256" key="1">
    <source>
        <dbReference type="ARBA" id="ARBA00004479"/>
    </source>
</evidence>
<dbReference type="AlphaFoldDB" id="A0AAV5G593"/>
<dbReference type="GO" id="GO:0016020">
    <property type="term" value="C:membrane"/>
    <property type="evidence" value="ECO:0007669"/>
    <property type="project" value="UniProtKB-SubCell"/>
</dbReference>
<gene>
    <name evidence="7" type="primary">gn00815</name>
    <name evidence="7" type="ORF">PR202_gn00815</name>
</gene>
<keyword evidence="5" id="KW-0472">Membrane</keyword>
<dbReference type="InterPro" id="IPR001611">
    <property type="entry name" value="Leu-rich_rpt"/>
</dbReference>
<dbReference type="SUPFAM" id="SSF52058">
    <property type="entry name" value="L domain-like"/>
    <property type="match status" value="1"/>
</dbReference>
<keyword evidence="4" id="KW-1133">Transmembrane helix</keyword>
<comment type="subcellular location">
    <subcellularLocation>
        <location evidence="1">Membrane</location>
        <topology evidence="1">Single-pass type I membrane protein</topology>
    </subcellularLocation>
</comment>
<evidence type="ECO:0000256" key="2">
    <source>
        <dbReference type="ARBA" id="ARBA00022692"/>
    </source>
</evidence>
<dbReference type="InterPro" id="IPR046956">
    <property type="entry name" value="RLP23-like"/>
</dbReference>
<keyword evidence="6" id="KW-0325">Glycoprotein</keyword>
<dbReference type="Proteomes" id="UP001054889">
    <property type="component" value="Unassembled WGS sequence"/>
</dbReference>
<keyword evidence="8" id="KW-1185">Reference proteome</keyword>
<sequence>MAVPPPYDCSLSYVMNYVENMASAEVISYTDSSLVVTKGQQLEFTSGIMYMVNFDLSCNILTGPIPEEIGKLAALKNLNLSWNHLSGTIPGSTGEPHSLESLDLSHNEPLEISQQTYQINYR</sequence>
<evidence type="ECO:0000313" key="8">
    <source>
        <dbReference type="Proteomes" id="UP001054889"/>
    </source>
</evidence>
<organism evidence="7 8">
    <name type="scientific">Eleusine coracana subsp. coracana</name>
    <dbReference type="NCBI Taxonomy" id="191504"/>
    <lineage>
        <taxon>Eukaryota</taxon>
        <taxon>Viridiplantae</taxon>
        <taxon>Streptophyta</taxon>
        <taxon>Embryophyta</taxon>
        <taxon>Tracheophyta</taxon>
        <taxon>Spermatophyta</taxon>
        <taxon>Magnoliopsida</taxon>
        <taxon>Liliopsida</taxon>
        <taxon>Poales</taxon>
        <taxon>Poaceae</taxon>
        <taxon>PACMAD clade</taxon>
        <taxon>Chloridoideae</taxon>
        <taxon>Cynodonteae</taxon>
        <taxon>Eleusininae</taxon>
        <taxon>Eleusine</taxon>
    </lineage>
</organism>
<evidence type="ECO:0000256" key="5">
    <source>
        <dbReference type="ARBA" id="ARBA00023136"/>
    </source>
</evidence>